<dbReference type="Pfam" id="PF02537">
    <property type="entry name" value="CRCB"/>
    <property type="match status" value="1"/>
</dbReference>
<evidence type="ECO:0000256" key="1">
    <source>
        <dbReference type="ARBA" id="ARBA00004651"/>
    </source>
</evidence>
<gene>
    <name evidence="9" type="primary">crcB_14</name>
    <name evidence="9" type="ORF">SDC9_78233</name>
</gene>
<keyword evidence="5 8" id="KW-0472">Membrane</keyword>
<feature type="transmembrane region" description="Helical" evidence="8">
    <location>
        <begin position="96"/>
        <end position="120"/>
    </location>
</feature>
<evidence type="ECO:0000256" key="5">
    <source>
        <dbReference type="ARBA" id="ARBA00023136"/>
    </source>
</evidence>
<dbReference type="EMBL" id="VSSQ01006143">
    <property type="protein sequence ID" value="MPM31676.1"/>
    <property type="molecule type" value="Genomic_DNA"/>
</dbReference>
<accession>A0A644YT42</accession>
<evidence type="ECO:0000256" key="8">
    <source>
        <dbReference type="SAM" id="Phobius"/>
    </source>
</evidence>
<evidence type="ECO:0000256" key="2">
    <source>
        <dbReference type="ARBA" id="ARBA00022475"/>
    </source>
</evidence>
<dbReference type="InterPro" id="IPR003691">
    <property type="entry name" value="FluC"/>
</dbReference>
<keyword evidence="2" id="KW-1003">Cell membrane</keyword>
<comment type="caution">
    <text evidence="9">The sequence shown here is derived from an EMBL/GenBank/DDBJ whole genome shotgun (WGS) entry which is preliminary data.</text>
</comment>
<evidence type="ECO:0000256" key="7">
    <source>
        <dbReference type="ARBA" id="ARBA00035585"/>
    </source>
</evidence>
<comment type="subcellular location">
    <subcellularLocation>
        <location evidence="1">Cell membrane</location>
        <topology evidence="1">Multi-pass membrane protein</topology>
    </subcellularLocation>
</comment>
<dbReference type="GO" id="GO:1903425">
    <property type="term" value="F:fluoride transmembrane transporter activity"/>
    <property type="evidence" value="ECO:0007669"/>
    <property type="project" value="TreeGrafter"/>
</dbReference>
<dbReference type="AlphaFoldDB" id="A0A644YT42"/>
<evidence type="ECO:0000313" key="9">
    <source>
        <dbReference type="EMBL" id="MPM31676.1"/>
    </source>
</evidence>
<feature type="transmembrane region" description="Helical" evidence="8">
    <location>
        <begin position="38"/>
        <end position="55"/>
    </location>
</feature>
<feature type="transmembrane region" description="Helical" evidence="8">
    <location>
        <begin position="67"/>
        <end position="84"/>
    </location>
</feature>
<evidence type="ECO:0000256" key="3">
    <source>
        <dbReference type="ARBA" id="ARBA00022692"/>
    </source>
</evidence>
<dbReference type="NCBIfam" id="TIGR00494">
    <property type="entry name" value="crcB"/>
    <property type="match status" value="1"/>
</dbReference>
<organism evidence="9">
    <name type="scientific">bioreactor metagenome</name>
    <dbReference type="NCBI Taxonomy" id="1076179"/>
    <lineage>
        <taxon>unclassified sequences</taxon>
        <taxon>metagenomes</taxon>
        <taxon>ecological metagenomes</taxon>
    </lineage>
</organism>
<comment type="catalytic activity">
    <reaction evidence="7">
        <text>fluoride(in) = fluoride(out)</text>
        <dbReference type="Rhea" id="RHEA:76159"/>
        <dbReference type="ChEBI" id="CHEBI:17051"/>
    </reaction>
    <physiologicalReaction direction="left-to-right" evidence="7">
        <dbReference type="Rhea" id="RHEA:76160"/>
    </physiologicalReaction>
</comment>
<evidence type="ECO:0000256" key="4">
    <source>
        <dbReference type="ARBA" id="ARBA00022989"/>
    </source>
</evidence>
<dbReference type="GO" id="GO:0005886">
    <property type="term" value="C:plasma membrane"/>
    <property type="evidence" value="ECO:0007669"/>
    <property type="project" value="UniProtKB-SubCell"/>
</dbReference>
<dbReference type="PANTHER" id="PTHR28259:SF1">
    <property type="entry name" value="FLUORIDE EXPORT PROTEIN 1-RELATED"/>
    <property type="match status" value="1"/>
</dbReference>
<reference evidence="9" key="1">
    <citation type="submission" date="2019-08" db="EMBL/GenBank/DDBJ databases">
        <authorList>
            <person name="Kucharzyk K."/>
            <person name="Murdoch R.W."/>
            <person name="Higgins S."/>
            <person name="Loffler F."/>
        </authorList>
    </citation>
    <scope>NUCLEOTIDE SEQUENCE</scope>
</reference>
<dbReference type="HAMAP" id="MF_00454">
    <property type="entry name" value="FluC"/>
    <property type="match status" value="1"/>
</dbReference>
<name>A0A644YT42_9ZZZZ</name>
<proteinExistence type="inferred from homology"/>
<evidence type="ECO:0000256" key="6">
    <source>
        <dbReference type="ARBA" id="ARBA00035120"/>
    </source>
</evidence>
<comment type="similarity">
    <text evidence="6">Belongs to the fluoride channel Fluc/FEX (TC 1.A.43) family.</text>
</comment>
<dbReference type="PANTHER" id="PTHR28259">
    <property type="entry name" value="FLUORIDE EXPORT PROTEIN 1-RELATED"/>
    <property type="match status" value="1"/>
</dbReference>
<protein>
    <submittedName>
        <fullName evidence="9">Putative fluoride ion transporter CrcB</fullName>
    </submittedName>
</protein>
<sequence length="124" mass="13319">MKTLLFMGFGGFIGTLLRFGVGKLYPVADKSSFPINTFIVNILGCFLIGLFYSLSEKSTVINSDIKLFLTVGLCGGFTTFSTFAHENLLLLKGGDIWIFALYTGLSIFLGILAVVAGAFIGNSI</sequence>
<keyword evidence="4 8" id="KW-1133">Transmembrane helix</keyword>
<keyword evidence="3 8" id="KW-0812">Transmembrane</keyword>